<organism evidence="2 3">
    <name type="scientific">Ceratopteris richardii</name>
    <name type="common">Triangle waterfern</name>
    <dbReference type="NCBI Taxonomy" id="49495"/>
    <lineage>
        <taxon>Eukaryota</taxon>
        <taxon>Viridiplantae</taxon>
        <taxon>Streptophyta</taxon>
        <taxon>Embryophyta</taxon>
        <taxon>Tracheophyta</taxon>
        <taxon>Polypodiopsida</taxon>
        <taxon>Polypodiidae</taxon>
        <taxon>Polypodiales</taxon>
        <taxon>Pteridineae</taxon>
        <taxon>Pteridaceae</taxon>
        <taxon>Parkerioideae</taxon>
        <taxon>Ceratopteris</taxon>
    </lineage>
</organism>
<dbReference type="PANTHER" id="PTHR33052">
    <property type="entry name" value="DUF4228 DOMAIN PROTEIN-RELATED"/>
    <property type="match status" value="1"/>
</dbReference>
<gene>
    <name evidence="2" type="ORF">KP509_13G010500</name>
</gene>
<protein>
    <submittedName>
        <fullName evidence="2">Uncharacterized protein</fullName>
    </submittedName>
</protein>
<feature type="region of interest" description="Disordered" evidence="1">
    <location>
        <begin position="147"/>
        <end position="243"/>
    </location>
</feature>
<evidence type="ECO:0000256" key="1">
    <source>
        <dbReference type="SAM" id="MobiDB-lite"/>
    </source>
</evidence>
<dbReference type="EMBL" id="CM035418">
    <property type="protein sequence ID" value="KAH7420508.1"/>
    <property type="molecule type" value="Genomic_DNA"/>
</dbReference>
<dbReference type="Proteomes" id="UP000825935">
    <property type="component" value="Chromosome 13"/>
</dbReference>
<accession>A0A8T2TDI1</accession>
<dbReference type="InterPro" id="IPR025322">
    <property type="entry name" value="PADRE_dom"/>
</dbReference>
<proteinExistence type="predicted"/>
<keyword evidence="3" id="KW-1185">Reference proteome</keyword>
<comment type="caution">
    <text evidence="2">The sequence shown here is derived from an EMBL/GenBank/DDBJ whole genome shotgun (WGS) entry which is preliminary data.</text>
</comment>
<feature type="compositionally biased region" description="Basic and acidic residues" evidence="1">
    <location>
        <begin position="147"/>
        <end position="160"/>
    </location>
</feature>
<dbReference type="Pfam" id="PF14009">
    <property type="entry name" value="PADRE"/>
    <property type="match status" value="1"/>
</dbReference>
<evidence type="ECO:0000313" key="3">
    <source>
        <dbReference type="Proteomes" id="UP000825935"/>
    </source>
</evidence>
<reference evidence="2" key="1">
    <citation type="submission" date="2021-08" db="EMBL/GenBank/DDBJ databases">
        <title>WGS assembly of Ceratopteris richardii.</title>
        <authorList>
            <person name="Marchant D.B."/>
            <person name="Chen G."/>
            <person name="Jenkins J."/>
            <person name="Shu S."/>
            <person name="Leebens-Mack J."/>
            <person name="Grimwood J."/>
            <person name="Schmutz J."/>
            <person name="Soltis P."/>
            <person name="Soltis D."/>
            <person name="Chen Z.-H."/>
        </authorList>
    </citation>
    <scope>NUCLEOTIDE SEQUENCE</scope>
    <source>
        <strain evidence="2">Whitten #5841</strain>
        <tissue evidence="2">Leaf</tissue>
    </source>
</reference>
<dbReference type="AlphaFoldDB" id="A0A8T2TDI1"/>
<sequence>MGNLCSCVDGSTSVHKKRPSQVATLLLIDGSMIEYTFPVKTVNVLARHPNHVVCPLVSLRPGLHSLCSLLPDEELQLGRLYLLLPFKGQLTQRNHMLAQPKGTAAPMPNEREQQAIGHRRSEEHAKYIRHREKSDTDLTGNIKREKVFQKSSGRDRERESVQGTPYVGSHGELRNASSTTKYNRPPSTTVCLRIPPASKRTFSGRSNTHPSRGTPEVHQACRSALRRSASWAPRLQPISETRS</sequence>
<feature type="compositionally biased region" description="Polar residues" evidence="1">
    <location>
        <begin position="200"/>
        <end position="211"/>
    </location>
</feature>
<feature type="compositionally biased region" description="Polar residues" evidence="1">
    <location>
        <begin position="175"/>
        <end position="190"/>
    </location>
</feature>
<evidence type="ECO:0000313" key="2">
    <source>
        <dbReference type="EMBL" id="KAH7420508.1"/>
    </source>
</evidence>
<dbReference type="OrthoDB" id="843671at2759"/>
<name>A0A8T2TDI1_CERRI</name>